<dbReference type="AlphaFoldDB" id="A0A4V3RYI7"/>
<reference evidence="2 3" key="1">
    <citation type="journal article" date="2017" name="Int. J. Syst. Evol. Microbiol.">
        <title>Marinicauda algicola sp. nov., isolated from a marine red alga Rhodosorus marinus.</title>
        <authorList>
            <person name="Jeong S.E."/>
            <person name="Jeon S.H."/>
            <person name="Chun B.H."/>
            <person name="Kim D.W."/>
            <person name="Jeon C.O."/>
        </authorList>
    </citation>
    <scope>NUCLEOTIDE SEQUENCE [LARGE SCALE GENOMIC DNA]</scope>
    <source>
        <strain evidence="2 3">JCM 31718</strain>
    </source>
</reference>
<proteinExistence type="predicted"/>
<keyword evidence="1" id="KW-1133">Transmembrane helix</keyword>
<keyword evidence="1" id="KW-0472">Membrane</keyword>
<evidence type="ECO:0000313" key="2">
    <source>
        <dbReference type="EMBL" id="TGY90569.1"/>
    </source>
</evidence>
<sequence>MNDPVILALVLAISALSITGLVLLNRRLGGWTPARLDSLEAAGRRLAEDVVGFVAGEGVLGSDGAAALVEEGNGDRLGLVLARGDRCVTRALRPGELIAVTREGATLTLHLADFTFPRFVTTLHDADIAARWAERAARFTSASRDGHAEPA</sequence>
<dbReference type="EMBL" id="SRXW01000001">
    <property type="protein sequence ID" value="TGY90569.1"/>
    <property type="molecule type" value="Genomic_DNA"/>
</dbReference>
<dbReference type="RefSeq" id="WP_135995067.1">
    <property type="nucleotide sequence ID" value="NZ_CP071057.1"/>
</dbReference>
<feature type="transmembrane region" description="Helical" evidence="1">
    <location>
        <begin position="6"/>
        <end position="25"/>
    </location>
</feature>
<protein>
    <submittedName>
        <fullName evidence="2">Uncharacterized protein</fullName>
    </submittedName>
</protein>
<accession>A0A4V3RYI7</accession>
<evidence type="ECO:0000256" key="1">
    <source>
        <dbReference type="SAM" id="Phobius"/>
    </source>
</evidence>
<evidence type="ECO:0000313" key="3">
    <source>
        <dbReference type="Proteomes" id="UP000308054"/>
    </source>
</evidence>
<name>A0A4V3RYI7_9PROT</name>
<keyword evidence="3" id="KW-1185">Reference proteome</keyword>
<dbReference type="OrthoDB" id="7631211at2"/>
<comment type="caution">
    <text evidence="2">The sequence shown here is derived from an EMBL/GenBank/DDBJ whole genome shotgun (WGS) entry which is preliminary data.</text>
</comment>
<gene>
    <name evidence="2" type="ORF">E5163_05465</name>
</gene>
<keyword evidence="1" id="KW-0812">Transmembrane</keyword>
<dbReference type="Proteomes" id="UP000308054">
    <property type="component" value="Unassembled WGS sequence"/>
</dbReference>
<organism evidence="2 3">
    <name type="scientific">Marinicauda algicola</name>
    <dbReference type="NCBI Taxonomy" id="2029849"/>
    <lineage>
        <taxon>Bacteria</taxon>
        <taxon>Pseudomonadati</taxon>
        <taxon>Pseudomonadota</taxon>
        <taxon>Alphaproteobacteria</taxon>
        <taxon>Maricaulales</taxon>
        <taxon>Maricaulaceae</taxon>
        <taxon>Marinicauda</taxon>
    </lineage>
</organism>